<evidence type="ECO:0000313" key="2">
    <source>
        <dbReference type="EMBL" id="QJW85062.1"/>
    </source>
</evidence>
<dbReference type="InterPro" id="IPR006311">
    <property type="entry name" value="TAT_signal"/>
</dbReference>
<sequence>MTRFDYVLMRPRAFLSGTAAAMAIAAIAALGMAPAPQAVAAVVAAAEAAPVAAAPVPRERDCASCGFVETIKRTDPGTGLTSYEFTVRMRDGSARDSTETGRGRWLEGDRVILIGGAAARALEIEKNAAL</sequence>
<evidence type="ECO:0008006" key="4">
    <source>
        <dbReference type="Google" id="ProtNLM"/>
    </source>
</evidence>
<protein>
    <recommendedName>
        <fullName evidence="4">DUF2147 domain-containing protein</fullName>
    </recommendedName>
</protein>
<dbReference type="PROSITE" id="PS51318">
    <property type="entry name" value="TAT"/>
    <property type="match status" value="1"/>
</dbReference>
<reference evidence="2 3" key="2">
    <citation type="submission" date="2020-05" db="EMBL/GenBank/DDBJ databases">
        <authorList>
            <person name="Khan S.A."/>
            <person name="Jeon C.O."/>
            <person name="Chun B.H."/>
        </authorList>
    </citation>
    <scope>NUCLEOTIDE SEQUENCE [LARGE SCALE GENOMIC DNA]</scope>
    <source>
        <strain evidence="2 3">H242</strain>
    </source>
</reference>
<feature type="signal peptide" evidence="1">
    <location>
        <begin position="1"/>
        <end position="40"/>
    </location>
</feature>
<dbReference type="Proteomes" id="UP000500826">
    <property type="component" value="Chromosome"/>
</dbReference>
<feature type="chain" id="PRO_5046012317" description="DUF2147 domain-containing protein" evidence="1">
    <location>
        <begin position="41"/>
        <end position="130"/>
    </location>
</feature>
<keyword evidence="3" id="KW-1185">Reference proteome</keyword>
<evidence type="ECO:0000256" key="1">
    <source>
        <dbReference type="SAM" id="SignalP"/>
    </source>
</evidence>
<proteinExistence type="predicted"/>
<keyword evidence="1" id="KW-0732">Signal</keyword>
<organism evidence="2 3">
    <name type="scientific">Ramlibacter terrae</name>
    <dbReference type="NCBI Taxonomy" id="2732511"/>
    <lineage>
        <taxon>Bacteria</taxon>
        <taxon>Pseudomonadati</taxon>
        <taxon>Pseudomonadota</taxon>
        <taxon>Betaproteobacteria</taxon>
        <taxon>Burkholderiales</taxon>
        <taxon>Comamonadaceae</taxon>
        <taxon>Ramlibacter</taxon>
    </lineage>
</organism>
<reference evidence="2 3" key="1">
    <citation type="submission" date="2020-05" db="EMBL/GenBank/DDBJ databases">
        <title>Ramlibacter rhizophilus sp. nov., isolated from rhizosphere soil of national flower Mugunghwa from South Korea.</title>
        <authorList>
            <person name="Zheng-Fei Y."/>
            <person name="Huan T."/>
        </authorList>
    </citation>
    <scope>NUCLEOTIDE SEQUENCE [LARGE SCALE GENOMIC DNA]</scope>
    <source>
        <strain evidence="2 3">H242</strain>
    </source>
</reference>
<dbReference type="EMBL" id="CP053418">
    <property type="protein sequence ID" value="QJW85062.1"/>
    <property type="molecule type" value="Genomic_DNA"/>
</dbReference>
<name>A0ABX6P4Q2_9BURK</name>
<gene>
    <name evidence="2" type="ORF">HK414_20735</name>
</gene>
<evidence type="ECO:0000313" key="3">
    <source>
        <dbReference type="Proteomes" id="UP000500826"/>
    </source>
</evidence>
<accession>A0ABX6P4Q2</accession>